<gene>
    <name evidence="2" type="ORF">BSTOLATCC_MIC59544</name>
</gene>
<evidence type="ECO:0000313" key="2">
    <source>
        <dbReference type="EMBL" id="CAG9333728.1"/>
    </source>
</evidence>
<organism evidence="2 3">
    <name type="scientific">Blepharisma stoltei</name>
    <dbReference type="NCBI Taxonomy" id="1481888"/>
    <lineage>
        <taxon>Eukaryota</taxon>
        <taxon>Sar</taxon>
        <taxon>Alveolata</taxon>
        <taxon>Ciliophora</taxon>
        <taxon>Postciliodesmatophora</taxon>
        <taxon>Heterotrichea</taxon>
        <taxon>Heterotrichida</taxon>
        <taxon>Blepharismidae</taxon>
        <taxon>Blepharisma</taxon>
    </lineage>
</organism>
<evidence type="ECO:0000313" key="3">
    <source>
        <dbReference type="Proteomes" id="UP001162131"/>
    </source>
</evidence>
<sequence>MGICSCSNNIFIDSNPRELCSVNINNAILKVIYGDILRETSQAIANPASSGLLNKIWNDALILKAGSSLLDEVTSFSMKNGHLPVGSVFETGPGNLGCKFVIHAVVPVYIDGNQGEKNYLMKTLWKILLKSVELKCTSVSIPQLSSGAFAFPREEGSDIMLKTITSFFEKNENSPLKEVRILSTELASVNLLKKLMLKNFDLVKDGRLRCRSFGLEDIKIFE</sequence>
<dbReference type="Proteomes" id="UP001162131">
    <property type="component" value="Unassembled WGS sequence"/>
</dbReference>
<dbReference type="PANTHER" id="PTHR11106">
    <property type="entry name" value="GANGLIOSIDE INDUCED DIFFERENTIATION ASSOCIATED PROTEIN 2-RELATED"/>
    <property type="match status" value="1"/>
</dbReference>
<keyword evidence="3" id="KW-1185">Reference proteome</keyword>
<dbReference type="InterPro" id="IPR002589">
    <property type="entry name" value="Macro_dom"/>
</dbReference>
<dbReference type="PROSITE" id="PS51154">
    <property type="entry name" value="MACRO"/>
    <property type="match status" value="1"/>
</dbReference>
<comment type="caution">
    <text evidence="2">The sequence shown here is derived from an EMBL/GenBank/DDBJ whole genome shotgun (WGS) entry which is preliminary data.</text>
</comment>
<dbReference type="PANTHER" id="PTHR11106:SF111">
    <property type="entry name" value="MACRO DOMAIN-CONTAINING PROTEIN"/>
    <property type="match status" value="1"/>
</dbReference>
<dbReference type="SUPFAM" id="SSF52949">
    <property type="entry name" value="Macro domain-like"/>
    <property type="match status" value="1"/>
</dbReference>
<reference evidence="2" key="1">
    <citation type="submission" date="2021-09" db="EMBL/GenBank/DDBJ databases">
        <authorList>
            <consortium name="AG Swart"/>
            <person name="Singh M."/>
            <person name="Singh A."/>
            <person name="Seah K."/>
            <person name="Emmerich C."/>
        </authorList>
    </citation>
    <scope>NUCLEOTIDE SEQUENCE</scope>
    <source>
        <strain evidence="2">ATCC30299</strain>
    </source>
</reference>
<feature type="domain" description="Macro" evidence="1">
    <location>
        <begin position="16"/>
        <end position="200"/>
    </location>
</feature>
<name>A0AAU9K959_9CILI</name>
<protein>
    <recommendedName>
        <fullName evidence="1">Macro domain-containing protein</fullName>
    </recommendedName>
</protein>
<dbReference type="Gene3D" id="3.40.220.10">
    <property type="entry name" value="Leucine Aminopeptidase, subunit E, domain 1"/>
    <property type="match status" value="1"/>
</dbReference>
<dbReference type="InterPro" id="IPR043472">
    <property type="entry name" value="Macro_dom-like"/>
</dbReference>
<evidence type="ECO:0000259" key="1">
    <source>
        <dbReference type="PROSITE" id="PS51154"/>
    </source>
</evidence>
<dbReference type="EMBL" id="CAJZBQ010000057">
    <property type="protein sequence ID" value="CAG9333728.1"/>
    <property type="molecule type" value="Genomic_DNA"/>
</dbReference>
<accession>A0AAU9K959</accession>
<dbReference type="SMART" id="SM00506">
    <property type="entry name" value="A1pp"/>
    <property type="match status" value="1"/>
</dbReference>
<dbReference type="AlphaFoldDB" id="A0AAU9K959"/>
<dbReference type="Pfam" id="PF01661">
    <property type="entry name" value="Macro"/>
    <property type="match status" value="1"/>
</dbReference>
<proteinExistence type="predicted"/>